<dbReference type="GO" id="GO:0004497">
    <property type="term" value="F:monooxygenase activity"/>
    <property type="evidence" value="ECO:0007669"/>
    <property type="project" value="UniProtKB-KW"/>
</dbReference>
<gene>
    <name evidence="5" type="ORF">C0099_09830</name>
</gene>
<protein>
    <recommendedName>
        <fullName evidence="2">Luciferase-like monooxygenase</fullName>
    </recommendedName>
</protein>
<evidence type="ECO:0000313" key="5">
    <source>
        <dbReference type="EMBL" id="AUN95201.1"/>
    </source>
</evidence>
<dbReference type="FunFam" id="3.20.20.30:FF:000002">
    <property type="entry name" value="LLM class flavin-dependent oxidoreductase"/>
    <property type="match status" value="1"/>
</dbReference>
<accession>A0A2I6S7K1</accession>
<dbReference type="PANTHER" id="PTHR30137:SF6">
    <property type="entry name" value="LUCIFERASE-LIKE MONOOXYGENASE"/>
    <property type="match status" value="1"/>
</dbReference>
<evidence type="ECO:0000256" key="1">
    <source>
        <dbReference type="ARBA" id="ARBA00007789"/>
    </source>
</evidence>
<proteinExistence type="predicted"/>
<reference evidence="5 6" key="1">
    <citation type="submission" date="2018-01" db="EMBL/GenBank/DDBJ databases">
        <authorList>
            <person name="Fu G.-Y."/>
        </authorList>
    </citation>
    <scope>NUCLEOTIDE SEQUENCE [LARGE SCALE GENOMIC DNA]</scope>
    <source>
        <strain evidence="5 6">SY39</strain>
    </source>
</reference>
<dbReference type="NCBIfam" id="TIGR03558">
    <property type="entry name" value="oxido_grp_1"/>
    <property type="match status" value="1"/>
</dbReference>
<dbReference type="GO" id="GO:0005829">
    <property type="term" value="C:cytosol"/>
    <property type="evidence" value="ECO:0007669"/>
    <property type="project" value="TreeGrafter"/>
</dbReference>
<evidence type="ECO:0000259" key="4">
    <source>
        <dbReference type="Pfam" id="PF00296"/>
    </source>
</evidence>
<evidence type="ECO:0000256" key="3">
    <source>
        <dbReference type="SAM" id="Phobius"/>
    </source>
</evidence>
<keyword evidence="5" id="KW-0560">Oxidoreductase</keyword>
<dbReference type="EMBL" id="CP025682">
    <property type="protein sequence ID" value="AUN95201.1"/>
    <property type="molecule type" value="Genomic_DNA"/>
</dbReference>
<evidence type="ECO:0000256" key="2">
    <source>
        <dbReference type="ARBA" id="ARBA00074555"/>
    </source>
</evidence>
<organism evidence="5 6">
    <name type="scientific">Pseudazoarcus pumilus</name>
    <dbReference type="NCBI Taxonomy" id="2067960"/>
    <lineage>
        <taxon>Bacteria</taxon>
        <taxon>Pseudomonadati</taxon>
        <taxon>Pseudomonadota</taxon>
        <taxon>Betaproteobacteria</taxon>
        <taxon>Rhodocyclales</taxon>
        <taxon>Zoogloeaceae</taxon>
        <taxon>Pseudazoarcus</taxon>
    </lineage>
</organism>
<keyword evidence="3" id="KW-1133">Transmembrane helix</keyword>
<dbReference type="InterPro" id="IPR019949">
    <property type="entry name" value="CmoO-like"/>
</dbReference>
<keyword evidence="6" id="KW-1185">Reference proteome</keyword>
<feature type="domain" description="Luciferase-like" evidence="4">
    <location>
        <begin position="95"/>
        <end position="390"/>
    </location>
</feature>
<evidence type="ECO:0000313" key="6">
    <source>
        <dbReference type="Proteomes" id="UP000242205"/>
    </source>
</evidence>
<keyword evidence="3" id="KW-0472">Membrane</keyword>
<dbReference type="InterPro" id="IPR050766">
    <property type="entry name" value="Bact_Lucif_Oxidored"/>
</dbReference>
<dbReference type="OrthoDB" id="9780518at2"/>
<dbReference type="InterPro" id="IPR011251">
    <property type="entry name" value="Luciferase-like_dom"/>
</dbReference>
<name>A0A2I6S7K1_9RHOO</name>
<keyword evidence="3" id="KW-0812">Transmembrane</keyword>
<comment type="similarity">
    <text evidence="1">To bacterial alkanal monooxygenase alpha and beta chains.</text>
</comment>
<dbReference type="Gene3D" id="3.20.20.30">
    <property type="entry name" value="Luciferase-like domain"/>
    <property type="match status" value="1"/>
</dbReference>
<dbReference type="SUPFAM" id="SSF51679">
    <property type="entry name" value="Bacterial luciferase-like"/>
    <property type="match status" value="1"/>
</dbReference>
<dbReference type="KEGG" id="atw:C0099_09830"/>
<dbReference type="InterPro" id="IPR036661">
    <property type="entry name" value="Luciferase-like_sf"/>
</dbReference>
<dbReference type="GO" id="GO:0016705">
    <property type="term" value="F:oxidoreductase activity, acting on paired donors, with incorporation or reduction of molecular oxygen"/>
    <property type="evidence" value="ECO:0007669"/>
    <property type="project" value="InterPro"/>
</dbReference>
<dbReference type="PANTHER" id="PTHR30137">
    <property type="entry name" value="LUCIFERASE-LIKE MONOOXYGENASE"/>
    <property type="match status" value="1"/>
</dbReference>
<dbReference type="Pfam" id="PF00296">
    <property type="entry name" value="Bac_luciferase"/>
    <property type="match status" value="1"/>
</dbReference>
<dbReference type="AlphaFoldDB" id="A0A2I6S7K1"/>
<feature type="transmembrane region" description="Helical" evidence="3">
    <location>
        <begin position="16"/>
        <end position="37"/>
    </location>
</feature>
<sequence>MVVDHRRRAALEQADAFDVGIVFGFSHAGFFLLGPVWRQAGCRFRRCYHAAGAPRLRNDHGRRRSARAPVGRNARSGHFIHRHPSDALVTHTALSILDLVRITEGSDARAALDRARELAAHAEQLGYRRFWVAEHHNFPSIASAATALVIQHVAAGTSTIRVGAGGIMLPNHSPLVIAEQFGTLDALFPGRIDLGLGRAPGTDQETLRALRRSPAAADAFPQDVLELQLLLSRDAMGRRVQAVPGSGSEVPLWILGSSLFGAMLAAELGLPYAFASHFAPQQLLSALETYRSRFKPSRQLDRPHAAVGVNIIAADSQAEARRLATTQQMAFVDLVRGTRSLSRPPIDDIDAYWSAAEKAHAMRMLERSIVGTRETVRDGIAALVAETRADELIVVSDIFDQAARLRSYELIAGV</sequence>
<dbReference type="Proteomes" id="UP000242205">
    <property type="component" value="Chromosome"/>
</dbReference>
<keyword evidence="5" id="KW-0503">Monooxygenase</keyword>